<accession>A0A6J5ZR52</accession>
<protein>
    <submittedName>
        <fullName evidence="2">Unannotated protein</fullName>
    </submittedName>
</protein>
<dbReference type="EMBL" id="CAESAO010000088">
    <property type="protein sequence ID" value="CAB4345001.1"/>
    <property type="molecule type" value="Genomic_DNA"/>
</dbReference>
<gene>
    <name evidence="2" type="ORF">UFOPK3522_01025</name>
</gene>
<organism evidence="2">
    <name type="scientific">freshwater metagenome</name>
    <dbReference type="NCBI Taxonomy" id="449393"/>
    <lineage>
        <taxon>unclassified sequences</taxon>
        <taxon>metagenomes</taxon>
        <taxon>ecological metagenomes</taxon>
    </lineage>
</organism>
<sequence>MADNRLLPVAFGGAVLAMAFIELVTGGFDDWKTVHWGRMALSAAFLYLAFRLGCSAPKAVRDRYNRD</sequence>
<reference evidence="2" key="1">
    <citation type="submission" date="2020-05" db="EMBL/GenBank/DDBJ databases">
        <authorList>
            <person name="Chiriac C."/>
            <person name="Salcher M."/>
            <person name="Ghai R."/>
            <person name="Kavagutti S V."/>
        </authorList>
    </citation>
    <scope>NUCLEOTIDE SEQUENCE</scope>
</reference>
<keyword evidence="1" id="KW-1133">Transmembrane helix</keyword>
<evidence type="ECO:0000313" key="2">
    <source>
        <dbReference type="EMBL" id="CAB4345001.1"/>
    </source>
</evidence>
<feature type="transmembrane region" description="Helical" evidence="1">
    <location>
        <begin position="36"/>
        <end position="54"/>
    </location>
</feature>
<keyword evidence="1" id="KW-0472">Membrane</keyword>
<keyword evidence="1" id="KW-0812">Transmembrane</keyword>
<name>A0A6J5ZR52_9ZZZZ</name>
<dbReference type="AlphaFoldDB" id="A0A6J5ZR52"/>
<proteinExistence type="predicted"/>
<evidence type="ECO:0000256" key="1">
    <source>
        <dbReference type="SAM" id="Phobius"/>
    </source>
</evidence>